<protein>
    <submittedName>
        <fullName evidence="3">Copper amine oxidase N-terminal domain</fullName>
    </submittedName>
</protein>
<evidence type="ECO:0000259" key="2">
    <source>
        <dbReference type="Pfam" id="PF07833"/>
    </source>
</evidence>
<dbReference type="EMBL" id="CAACYI010000001">
    <property type="protein sequence ID" value="VFB15675.1"/>
    <property type="molecule type" value="Genomic_DNA"/>
</dbReference>
<dbReference type="InterPro" id="IPR012854">
    <property type="entry name" value="Cu_amine_oxidase-like_N"/>
</dbReference>
<gene>
    <name evidence="3" type="ORF">NCTC13150_00175</name>
</gene>
<dbReference type="Gene3D" id="2.60.40.1850">
    <property type="match status" value="1"/>
</dbReference>
<feature type="signal peptide" evidence="1">
    <location>
        <begin position="1"/>
        <end position="22"/>
    </location>
</feature>
<proteinExistence type="predicted"/>
<reference evidence="3 4" key="1">
    <citation type="submission" date="2019-02" db="EMBL/GenBank/DDBJ databases">
        <authorList>
            <consortium name="Pathogen Informatics"/>
        </authorList>
    </citation>
    <scope>NUCLEOTIDE SEQUENCE [LARGE SCALE GENOMIC DNA]</scope>
    <source>
        <strain evidence="3 4">3012STDY7089603</strain>
    </source>
</reference>
<name>A0A8H2M7F2_9FIRM</name>
<dbReference type="InterPro" id="IPR037250">
    <property type="entry name" value="NEAT_dom_sf"/>
</dbReference>
<feature type="domain" description="Copper amine oxidase-like N-terminal" evidence="2">
    <location>
        <begin position="181"/>
        <end position="286"/>
    </location>
</feature>
<comment type="caution">
    <text evidence="3">The sequence shown here is derived from an EMBL/GenBank/DDBJ whole genome shotgun (WGS) entry which is preliminary data.</text>
</comment>
<evidence type="ECO:0000313" key="3">
    <source>
        <dbReference type="EMBL" id="VFB15675.1"/>
    </source>
</evidence>
<feature type="chain" id="PRO_5034252533" evidence="1">
    <location>
        <begin position="23"/>
        <end position="288"/>
    </location>
</feature>
<dbReference type="Gene3D" id="3.30.457.10">
    <property type="entry name" value="Copper amine oxidase-like, N-terminal domain"/>
    <property type="match status" value="1"/>
</dbReference>
<dbReference type="SUPFAM" id="SSF55383">
    <property type="entry name" value="Copper amine oxidase, domain N"/>
    <property type="match status" value="2"/>
</dbReference>
<dbReference type="Pfam" id="PF07833">
    <property type="entry name" value="Cu_amine_oxidN1"/>
    <property type="match status" value="1"/>
</dbReference>
<accession>A0A8H2M7F2</accession>
<keyword evidence="4" id="KW-1185">Reference proteome</keyword>
<sequence>MKKLVLLFTLILGLLLPGASFAAGEEVYDVPVQLKKYGEIDKDSMGNPALKHIARVVEKDGKAIYNIQMKKMEFMSMEGELTNLFIYDGDKDSNRNETKKTPIQGEYCKNHEFVRPNLKEDKILVAVWVDAMDALQGGAKGAGEQKAYLVFDWAKAKKVSENPSQQPAKALPKGTGGIKIVVNGKTLTPDVAPYAENGRTLVPIRFISEALGTKVDWDGAKQEVTIGDKLLVLKLNSKSYLAQGKEKTLDVPASAKQGRTFVPLRLISENLGAKVDWDGASQTVIITK</sequence>
<keyword evidence="1" id="KW-0732">Signal</keyword>
<dbReference type="AlphaFoldDB" id="A0A8H2M7F2"/>
<dbReference type="RefSeq" id="WP_219849915.1">
    <property type="nucleotide sequence ID" value="NZ_CAACYI010000001.1"/>
</dbReference>
<dbReference type="Proteomes" id="UP000377798">
    <property type="component" value="Unassembled WGS sequence"/>
</dbReference>
<evidence type="ECO:0000256" key="1">
    <source>
        <dbReference type="SAM" id="SignalP"/>
    </source>
</evidence>
<dbReference type="InterPro" id="IPR036582">
    <property type="entry name" value="Mao_N_sf"/>
</dbReference>
<evidence type="ECO:0000313" key="4">
    <source>
        <dbReference type="Proteomes" id="UP000377798"/>
    </source>
</evidence>
<organism evidence="3 4">
    <name type="scientific">Urinicoccus massiliensis</name>
    <dbReference type="NCBI Taxonomy" id="1723382"/>
    <lineage>
        <taxon>Bacteria</taxon>
        <taxon>Bacillati</taxon>
        <taxon>Bacillota</taxon>
        <taxon>Tissierellia</taxon>
        <taxon>Tissierellales</taxon>
        <taxon>Peptoniphilaceae</taxon>
        <taxon>Urinicoccus</taxon>
    </lineage>
</organism>